<dbReference type="EMBL" id="CP086714">
    <property type="protein sequence ID" value="WOO76518.1"/>
    <property type="molecule type" value="Genomic_DNA"/>
</dbReference>
<feature type="compositionally biased region" description="Polar residues" evidence="1">
    <location>
        <begin position="395"/>
        <end position="411"/>
    </location>
</feature>
<feature type="region of interest" description="Disordered" evidence="1">
    <location>
        <begin position="652"/>
        <end position="731"/>
    </location>
</feature>
<feature type="compositionally biased region" description="Polar residues" evidence="1">
    <location>
        <begin position="234"/>
        <end position="251"/>
    </location>
</feature>
<evidence type="ECO:0000313" key="2">
    <source>
        <dbReference type="EMBL" id="WOO76518.1"/>
    </source>
</evidence>
<feature type="region of interest" description="Disordered" evidence="1">
    <location>
        <begin position="107"/>
        <end position="177"/>
    </location>
</feature>
<evidence type="ECO:0000313" key="3">
    <source>
        <dbReference type="Proteomes" id="UP000827549"/>
    </source>
</evidence>
<keyword evidence="3" id="KW-1185">Reference proteome</keyword>
<dbReference type="Proteomes" id="UP000827549">
    <property type="component" value="Chromosome 1"/>
</dbReference>
<feature type="compositionally biased region" description="Acidic residues" evidence="1">
    <location>
        <begin position="674"/>
        <end position="692"/>
    </location>
</feature>
<feature type="compositionally biased region" description="Basic and acidic residues" evidence="1">
    <location>
        <begin position="369"/>
        <end position="380"/>
    </location>
</feature>
<proteinExistence type="predicted"/>
<feature type="compositionally biased region" description="Low complexity" evidence="1">
    <location>
        <begin position="652"/>
        <end position="667"/>
    </location>
</feature>
<dbReference type="AlphaFoldDB" id="A0AAF0XYZ2"/>
<feature type="region of interest" description="Disordered" evidence="1">
    <location>
        <begin position="49"/>
        <end position="86"/>
    </location>
</feature>
<feature type="compositionally biased region" description="Pro residues" evidence="1">
    <location>
        <begin position="19"/>
        <end position="29"/>
    </location>
</feature>
<reference evidence="2" key="1">
    <citation type="submission" date="2023-10" db="EMBL/GenBank/DDBJ databases">
        <authorList>
            <person name="Noh H."/>
        </authorList>
    </citation>
    <scope>NUCLEOTIDE SEQUENCE</scope>
    <source>
        <strain evidence="2">DUCC4014</strain>
    </source>
</reference>
<protein>
    <submittedName>
        <fullName evidence="2">Uncharacterized protein</fullName>
    </submittedName>
</protein>
<sequence>MPVDRIQTPQKVTEEQFQPSPPPPLPPMPVQRSTFYENAPWGHQDVERRIARTTPENVVLAGTSAQSRRLEGINADRPERRPTPVTDFVRRGNVVYCSDFPSTPELEQFDLPNIPATDNDGPFHLSSASVRATSFDEESLSDQALPSAPPPTPDPATPPAVEPVPENAHRSKIAARWRSVLRGPSSNIFKRPRGPPVTDEYETLSMVTDWGSGSERSMTLDESEGAQGNEAAGDSSTEPTGPSDEGATTNGDGPAQDGPLERILTAHITTAQWLQSPGHYIQPPLITHGWIKDWALKTALYQPPVTPSEPDSSTFSNRLSTASAKLGKPLRRLLSRRSLRNSTVSTDGDSAVRDSVVISEASFGTPEEYVPRRPLAEGRRPSPLSLDQTSEDNDPSTPTIVPTPMNEQITASPRSDGTSTPTPTGPSSPTSAPTPRSSPRQALPPTPTASLRPYYLTPGPGPITHLQLEVMFATEPATYATPHASALTVNFSTTPNWVNPSPERTVESVAQVWENVRMGVAQLRGETLRLAYIPLLETEPPLTPPATGAATQESSVESDMYAEFDNVDATPRLTRRLSCRAMSTVASPSMETTPGSAEVSAARTENEGNLYFTRPWSSLSMLLEWHTPAWYTRDRKPLQLASALSVVDEADSYMSSPRSSMSTVRPSINLFRDESDDDVDQPSAEIEADDEPATPRASQQQLPAMSPGPQIRPPKPKLVLDESNPSKPLQKEPWGAITSLLDAFAQFAFEAEIADTRLVAMAHGHEPFYLATAANPAADRIVFLALLTSLATTIIDSFPRASFAGVPGARLRSILAAFVEAVNVLFEPFAETEGVIAHLNTRRISRLVNGGKKMRILGPTMRLSDFMAGVEGHADEV</sequence>
<evidence type="ECO:0000256" key="1">
    <source>
        <dbReference type="SAM" id="MobiDB-lite"/>
    </source>
</evidence>
<feature type="region of interest" description="Disordered" evidence="1">
    <location>
        <begin position="1"/>
        <end position="33"/>
    </location>
</feature>
<dbReference type="GeneID" id="87803404"/>
<gene>
    <name evidence="2" type="ORF">LOC62_01G000144</name>
</gene>
<feature type="compositionally biased region" description="Low complexity" evidence="1">
    <location>
        <begin position="412"/>
        <end position="440"/>
    </location>
</feature>
<accession>A0AAF0XYZ2</accession>
<name>A0AAF0XYZ2_9TREE</name>
<feature type="compositionally biased region" description="Polar residues" evidence="1">
    <location>
        <begin position="7"/>
        <end position="18"/>
    </location>
</feature>
<feature type="region of interest" description="Disordered" evidence="1">
    <location>
        <begin position="207"/>
        <end position="259"/>
    </location>
</feature>
<dbReference type="RefSeq" id="XP_062622550.1">
    <property type="nucleotide sequence ID" value="XM_062766566.1"/>
</dbReference>
<feature type="compositionally biased region" description="Basic and acidic residues" evidence="1">
    <location>
        <begin position="68"/>
        <end position="82"/>
    </location>
</feature>
<feature type="region of interest" description="Disordered" evidence="1">
    <location>
        <begin position="363"/>
        <end position="456"/>
    </location>
</feature>
<organism evidence="2 3">
    <name type="scientific">Vanrija pseudolonga</name>
    <dbReference type="NCBI Taxonomy" id="143232"/>
    <lineage>
        <taxon>Eukaryota</taxon>
        <taxon>Fungi</taxon>
        <taxon>Dikarya</taxon>
        <taxon>Basidiomycota</taxon>
        <taxon>Agaricomycotina</taxon>
        <taxon>Tremellomycetes</taxon>
        <taxon>Trichosporonales</taxon>
        <taxon>Trichosporonaceae</taxon>
        <taxon>Vanrija</taxon>
    </lineage>
</organism>
<feature type="compositionally biased region" description="Pro residues" evidence="1">
    <location>
        <begin position="147"/>
        <end position="162"/>
    </location>
</feature>